<evidence type="ECO:0000313" key="3">
    <source>
        <dbReference type="Proteomes" id="UP000092544"/>
    </source>
</evidence>
<dbReference type="Proteomes" id="UP000092544">
    <property type="component" value="Unassembled WGS sequence"/>
</dbReference>
<dbReference type="EMBL" id="FLOB01000002">
    <property type="protein sequence ID" value="SBS29015.1"/>
    <property type="molecule type" value="Genomic_DNA"/>
</dbReference>
<accession>A0A1A8TB46</accession>
<reference evidence="2 3" key="1">
    <citation type="submission" date="2016-06" db="EMBL/GenBank/DDBJ databases">
        <authorList>
            <person name="Kjaerup R.B."/>
            <person name="Dalgaard T.S."/>
            <person name="Juul-Madsen H.R."/>
        </authorList>
    </citation>
    <scope>NUCLEOTIDE SEQUENCE [LARGE SCALE GENOMIC DNA]</scope>
    <source>
        <strain evidence="2 3">CECT 8886</strain>
    </source>
</reference>
<dbReference type="AlphaFoldDB" id="A0A1A8TB46"/>
<dbReference type="Gene3D" id="1.10.260.40">
    <property type="entry name" value="lambda repressor-like DNA-binding domains"/>
    <property type="match status" value="1"/>
</dbReference>
<dbReference type="OrthoDB" id="6107743at2"/>
<feature type="domain" description="HTH cro/C1-type" evidence="1">
    <location>
        <begin position="7"/>
        <end position="61"/>
    </location>
</feature>
<dbReference type="RefSeq" id="WP_067014062.1">
    <property type="nucleotide sequence ID" value="NZ_FLOB01000002.1"/>
</dbReference>
<dbReference type="SUPFAM" id="SSF47413">
    <property type="entry name" value="lambda repressor-like DNA-binding domains"/>
    <property type="match status" value="1"/>
</dbReference>
<organism evidence="2 3">
    <name type="scientific">Marinomonas spartinae</name>
    <dbReference type="NCBI Taxonomy" id="1792290"/>
    <lineage>
        <taxon>Bacteria</taxon>
        <taxon>Pseudomonadati</taxon>
        <taxon>Pseudomonadota</taxon>
        <taxon>Gammaproteobacteria</taxon>
        <taxon>Oceanospirillales</taxon>
        <taxon>Oceanospirillaceae</taxon>
        <taxon>Marinomonas</taxon>
    </lineage>
</organism>
<protein>
    <recommendedName>
        <fullName evidence="1">HTH cro/C1-type domain-containing protein</fullName>
    </recommendedName>
</protein>
<sequence>MTFGKNLKAARNAAKISRNEFAKHIKRSVHTIKSWELDRHRPDDMTIGKIEDFFYLERGYLSSPTALSHAKLIGSLSCAINKLPNPKRQHAIALIENITHLIN</sequence>
<dbReference type="InterPro" id="IPR010982">
    <property type="entry name" value="Lambda_DNA-bd_dom_sf"/>
</dbReference>
<dbReference type="GO" id="GO:0003677">
    <property type="term" value="F:DNA binding"/>
    <property type="evidence" value="ECO:0007669"/>
    <property type="project" value="InterPro"/>
</dbReference>
<evidence type="ECO:0000313" key="2">
    <source>
        <dbReference type="EMBL" id="SBS29015.1"/>
    </source>
</evidence>
<dbReference type="InterPro" id="IPR001387">
    <property type="entry name" value="Cro/C1-type_HTH"/>
</dbReference>
<gene>
    <name evidence="2" type="ORF">MSP8886_01402</name>
</gene>
<dbReference type="CDD" id="cd00093">
    <property type="entry name" value="HTH_XRE"/>
    <property type="match status" value="1"/>
</dbReference>
<dbReference type="PROSITE" id="PS50943">
    <property type="entry name" value="HTH_CROC1"/>
    <property type="match status" value="1"/>
</dbReference>
<dbReference type="STRING" id="1792290.MSP8886_01402"/>
<evidence type="ECO:0000259" key="1">
    <source>
        <dbReference type="PROSITE" id="PS50943"/>
    </source>
</evidence>
<name>A0A1A8TB46_9GAMM</name>
<proteinExistence type="predicted"/>
<keyword evidence="3" id="KW-1185">Reference proteome</keyword>